<dbReference type="InterPro" id="IPR008672">
    <property type="entry name" value="Mad1"/>
</dbReference>
<evidence type="ECO:0000256" key="1">
    <source>
        <dbReference type="ARBA" id="ARBA00004123"/>
    </source>
</evidence>
<dbReference type="Proteomes" id="UP000235388">
    <property type="component" value="Unassembled WGS sequence"/>
</dbReference>
<dbReference type="PANTHER" id="PTHR23168:SF0">
    <property type="entry name" value="MITOTIC SPINDLE ASSEMBLY CHECKPOINT PROTEIN MAD1"/>
    <property type="match status" value="1"/>
</dbReference>
<dbReference type="STRING" id="200324.A0A2N5VJD7"/>
<keyword evidence="4" id="KW-0132">Cell division</keyword>
<dbReference type="GO" id="GO:0000776">
    <property type="term" value="C:kinetochore"/>
    <property type="evidence" value="ECO:0007669"/>
    <property type="project" value="TreeGrafter"/>
</dbReference>
<dbReference type="Pfam" id="PF05557">
    <property type="entry name" value="MAD"/>
    <property type="match status" value="1"/>
</dbReference>
<proteinExistence type="inferred from homology"/>
<protein>
    <recommendedName>
        <fullName evidence="3">Spindle assembly checkpoint component MAD1</fullName>
    </recommendedName>
</protein>
<feature type="region of interest" description="Disordered" evidence="9">
    <location>
        <begin position="674"/>
        <end position="693"/>
    </location>
</feature>
<gene>
    <name evidence="10" type="ORF">PCANC_21276</name>
    <name evidence="11" type="ORF">PCASD_01816</name>
</gene>
<evidence type="ECO:0000256" key="6">
    <source>
        <dbReference type="ARBA" id="ARBA00023242"/>
    </source>
</evidence>
<sequence>MSADPPAAGPRPARPRSDRTLQRKLSTSRLPLANDPPTHSSSSRVLRSSSKEPRDSQTMSNNNHPLKRSLNDHDPAQSTASKAKRPSLWTRGSRLDEMITPAPARTTTLPPSTLRSGRTPQSQPEQVLLAHDKLREMNIQLQAAQEHISRLEHRDSQTSDRELALERRVLDLERELRETNVRLEDREERVSKLEQDRIVVSGQIDEQEQERQQSIASAEQKVKQFEAVAQAAKEDLNKLKERNSSLEQHIRLCIHNETRAKQVAADSEARIKLLLEDKSRLQVENESLKASSAQLQSEIEKIRQENSSLGCSGSGGSPANREVLRKELIRQVDQYKAMEQANARMARELQTLRSRHSNAELLKEENHQLKHRLKLSDQFRQQLATTEVKLSKLSQERAEWAVFIKQHQQEFKSPYEFFKSLAQKRIENASLKARLGSRESEIKSRDRMIGELEARLEEVDKERNVEFAEKIKAQGQAQIAERNRDLDRRRIQMLNEQLKSYTDEERSFLDGASYDQQKDLQIVQLKELLDSHQEELGRVQREAADLRQQLQALPCRSPSVTTTAESRNTDKGPALNTSLSEQIDRNEELEMELDELTDAHEMLKMEVDSLQLQVHRLERDLGRGEFNPSTTQVLCPEGSPLEVEQAIRSSMLEGLKAENGALLKQISKLEKGIKPSGDDEVSSSMSLVPRDSLNSSRREIERLEADVAKQIKARERLCEMYKETTATYKRAIWEILGYSLEAVANGEFRLRSALKDESGATMLFVPGKSDGGHFEYKPNPSNAFHQSPLLVNLFDHWVHRHHSLPCFTAALTLELFNSKSSSSSSSHHS</sequence>
<keyword evidence="12" id="KW-1185">Reference proteome</keyword>
<evidence type="ECO:0000256" key="4">
    <source>
        <dbReference type="ARBA" id="ARBA00022618"/>
    </source>
</evidence>
<evidence type="ECO:0000313" key="10">
    <source>
        <dbReference type="EMBL" id="PLW11438.1"/>
    </source>
</evidence>
<evidence type="ECO:0000256" key="9">
    <source>
        <dbReference type="SAM" id="MobiDB-lite"/>
    </source>
</evidence>
<comment type="caution">
    <text evidence="11">The sequence shown here is derived from an EMBL/GenBank/DDBJ whole genome shotgun (WGS) entry which is preliminary data.</text>
</comment>
<feature type="region of interest" description="Disordered" evidence="9">
    <location>
        <begin position="557"/>
        <end position="578"/>
    </location>
</feature>
<organism evidence="11 13">
    <name type="scientific">Puccinia coronata f. sp. avenae</name>
    <dbReference type="NCBI Taxonomy" id="200324"/>
    <lineage>
        <taxon>Eukaryota</taxon>
        <taxon>Fungi</taxon>
        <taxon>Dikarya</taxon>
        <taxon>Basidiomycota</taxon>
        <taxon>Pucciniomycotina</taxon>
        <taxon>Pucciniomycetes</taxon>
        <taxon>Pucciniales</taxon>
        <taxon>Pucciniaceae</taxon>
        <taxon>Puccinia</taxon>
    </lineage>
</organism>
<comment type="similarity">
    <text evidence="2">Belongs to the MAD1 family.</text>
</comment>
<evidence type="ECO:0000313" key="11">
    <source>
        <dbReference type="EMBL" id="PLW50124.1"/>
    </source>
</evidence>
<feature type="compositionally biased region" description="Low complexity" evidence="9">
    <location>
        <begin position="100"/>
        <end position="116"/>
    </location>
</feature>
<dbReference type="GO" id="GO:0005635">
    <property type="term" value="C:nuclear envelope"/>
    <property type="evidence" value="ECO:0007669"/>
    <property type="project" value="TreeGrafter"/>
</dbReference>
<comment type="subcellular location">
    <subcellularLocation>
        <location evidence="1">Nucleus</location>
    </subcellularLocation>
</comment>
<keyword evidence="5" id="KW-0498">Mitosis</keyword>
<dbReference type="EMBL" id="PGCJ01001020">
    <property type="protein sequence ID" value="PLW11438.1"/>
    <property type="molecule type" value="Genomic_DNA"/>
</dbReference>
<keyword evidence="8" id="KW-0175">Coiled coil</keyword>
<feature type="coiled-coil region" evidence="8">
    <location>
        <begin position="335"/>
        <end position="396"/>
    </location>
</feature>
<feature type="coiled-coil region" evidence="8">
    <location>
        <begin position="579"/>
        <end position="620"/>
    </location>
</feature>
<evidence type="ECO:0000256" key="2">
    <source>
        <dbReference type="ARBA" id="ARBA00008029"/>
    </source>
</evidence>
<dbReference type="GO" id="GO:0072686">
    <property type="term" value="C:mitotic spindle"/>
    <property type="evidence" value="ECO:0007669"/>
    <property type="project" value="TreeGrafter"/>
</dbReference>
<evidence type="ECO:0000256" key="5">
    <source>
        <dbReference type="ARBA" id="ARBA00022776"/>
    </source>
</evidence>
<reference evidence="12 13" key="1">
    <citation type="submission" date="2017-11" db="EMBL/GenBank/DDBJ databases">
        <title>De novo assembly and phasing of dikaryotic genomes from two isolates of Puccinia coronata f. sp. avenae, the causal agent of oat crown rust.</title>
        <authorList>
            <person name="Miller M.E."/>
            <person name="Zhang Y."/>
            <person name="Omidvar V."/>
            <person name="Sperschneider J."/>
            <person name="Schwessinger B."/>
            <person name="Raley C."/>
            <person name="Palmer J.M."/>
            <person name="Garnica D."/>
            <person name="Upadhyaya N."/>
            <person name="Rathjen J."/>
            <person name="Taylor J.M."/>
            <person name="Park R.F."/>
            <person name="Dodds P.N."/>
            <person name="Hirsch C.D."/>
            <person name="Kianian S.F."/>
            <person name="Figueroa M."/>
        </authorList>
    </citation>
    <scope>NUCLEOTIDE SEQUENCE [LARGE SCALE GENOMIC DNA]</scope>
    <source>
        <strain evidence="10">12NC29</strain>
        <strain evidence="11">12SD80</strain>
    </source>
</reference>
<dbReference type="Gene3D" id="6.10.250.90">
    <property type="match status" value="1"/>
</dbReference>
<dbReference type="SUPFAM" id="SSF75704">
    <property type="entry name" value="Mitotic arrest deficient-like 1, Mad1"/>
    <property type="match status" value="1"/>
</dbReference>
<evidence type="ECO:0000313" key="13">
    <source>
        <dbReference type="Proteomes" id="UP000235392"/>
    </source>
</evidence>
<accession>A0A2N5VJD7</accession>
<name>A0A2N5VJD7_9BASI</name>
<dbReference type="Gene3D" id="3.30.457.60">
    <property type="match status" value="1"/>
</dbReference>
<dbReference type="AlphaFoldDB" id="A0A2N5VJD7"/>
<feature type="coiled-coil region" evidence="8">
    <location>
        <begin position="442"/>
        <end position="549"/>
    </location>
</feature>
<dbReference type="GO" id="GO:0051301">
    <property type="term" value="P:cell division"/>
    <property type="evidence" value="ECO:0007669"/>
    <property type="project" value="UniProtKB-KW"/>
</dbReference>
<evidence type="ECO:0000256" key="3">
    <source>
        <dbReference type="ARBA" id="ARBA00022019"/>
    </source>
</evidence>
<keyword evidence="6" id="KW-0539">Nucleus</keyword>
<dbReference type="EMBL" id="PGCI01000012">
    <property type="protein sequence ID" value="PLW50124.1"/>
    <property type="molecule type" value="Genomic_DNA"/>
</dbReference>
<dbReference type="PANTHER" id="PTHR23168">
    <property type="entry name" value="MITOTIC SPINDLE ASSEMBLY CHECKPOINT PROTEIN MAD1 MITOTIC ARREST DEFICIENT-LIKE PROTEIN 1"/>
    <property type="match status" value="1"/>
</dbReference>
<evidence type="ECO:0000256" key="7">
    <source>
        <dbReference type="ARBA" id="ARBA00023306"/>
    </source>
</evidence>
<feature type="coiled-coil region" evidence="8">
    <location>
        <begin position="134"/>
        <end position="305"/>
    </location>
</feature>
<dbReference type="Proteomes" id="UP000235392">
    <property type="component" value="Unassembled WGS sequence"/>
</dbReference>
<dbReference type="GO" id="GO:0007094">
    <property type="term" value="P:mitotic spindle assembly checkpoint signaling"/>
    <property type="evidence" value="ECO:0007669"/>
    <property type="project" value="InterPro"/>
</dbReference>
<evidence type="ECO:0000313" key="12">
    <source>
        <dbReference type="Proteomes" id="UP000235388"/>
    </source>
</evidence>
<dbReference type="OrthoDB" id="331602at2759"/>
<evidence type="ECO:0000256" key="8">
    <source>
        <dbReference type="SAM" id="Coils"/>
    </source>
</evidence>
<keyword evidence="7" id="KW-0131">Cell cycle</keyword>
<dbReference type="GO" id="GO:0051315">
    <property type="term" value="P:attachment of mitotic spindle microtubules to kinetochore"/>
    <property type="evidence" value="ECO:0007669"/>
    <property type="project" value="TreeGrafter"/>
</dbReference>
<feature type="region of interest" description="Disordered" evidence="9">
    <location>
        <begin position="1"/>
        <end position="124"/>
    </location>
</feature>